<evidence type="ECO:0000256" key="14">
    <source>
        <dbReference type="SAM" id="Coils"/>
    </source>
</evidence>
<keyword evidence="9 14" id="KW-0175">Coiled coil</keyword>
<dbReference type="FunFam" id="1.10.8.710:FF:000004">
    <property type="entry name" value="Dynein axonemal heavy chain 6"/>
    <property type="match status" value="1"/>
</dbReference>
<keyword evidence="11" id="KW-0505">Motor protein</keyword>
<dbReference type="Gene3D" id="1.10.8.720">
    <property type="entry name" value="Region D6 of dynein motor"/>
    <property type="match status" value="1"/>
</dbReference>
<feature type="domain" description="AAA+ ATPase" evidence="15">
    <location>
        <begin position="909"/>
        <end position="1048"/>
    </location>
</feature>
<dbReference type="Gene3D" id="3.10.490.20">
    <property type="match status" value="1"/>
</dbReference>
<dbReference type="Gene3D" id="1.20.1270.280">
    <property type="match status" value="1"/>
</dbReference>
<dbReference type="Pfam" id="PF18198">
    <property type="entry name" value="AAA_lid_11"/>
    <property type="match status" value="1"/>
</dbReference>
<evidence type="ECO:0000256" key="7">
    <source>
        <dbReference type="ARBA" id="ARBA00022840"/>
    </source>
</evidence>
<dbReference type="FunFam" id="1.10.8.720:FF:000001">
    <property type="entry name" value="dynein heavy chain 7, axonemal"/>
    <property type="match status" value="1"/>
</dbReference>
<dbReference type="Pfam" id="PF12775">
    <property type="entry name" value="AAA_7"/>
    <property type="match status" value="1"/>
</dbReference>
<dbReference type="GO" id="GO:0030286">
    <property type="term" value="C:dynein complex"/>
    <property type="evidence" value="ECO:0007669"/>
    <property type="project" value="UniProtKB-KW"/>
</dbReference>
<dbReference type="FunFam" id="3.20.180.20:FF:000001">
    <property type="entry name" value="Dynein axonemal heavy chain 5"/>
    <property type="match status" value="1"/>
</dbReference>
<comment type="subcellular location">
    <subcellularLocation>
        <location evidence="1">Cytoplasm</location>
        <location evidence="1">Cytoskeleton</location>
        <location evidence="1">Cilium axoneme</location>
    </subcellularLocation>
</comment>
<evidence type="ECO:0000256" key="12">
    <source>
        <dbReference type="ARBA" id="ARBA00023212"/>
    </source>
</evidence>
<keyword evidence="7" id="KW-0067">ATP-binding</keyword>
<keyword evidence="4" id="KW-0493">Microtubule</keyword>
<feature type="coiled-coil region" evidence="14">
    <location>
        <begin position="2373"/>
        <end position="2428"/>
    </location>
</feature>
<dbReference type="InterPro" id="IPR004273">
    <property type="entry name" value="Dynein_heavy_D6_P-loop"/>
</dbReference>
<dbReference type="InterPro" id="IPR041466">
    <property type="entry name" value="Dynein_AAA5_ext"/>
</dbReference>
<dbReference type="Pfam" id="PF17852">
    <property type="entry name" value="Dynein_AAA_lid"/>
    <property type="match status" value="1"/>
</dbReference>
<dbReference type="Gene3D" id="1.10.8.710">
    <property type="match status" value="1"/>
</dbReference>
<protein>
    <recommendedName>
        <fullName evidence="15">AAA+ ATPase domain-containing protein</fullName>
    </recommendedName>
</protein>
<dbReference type="InterPro" id="IPR027417">
    <property type="entry name" value="P-loop_NTPase"/>
</dbReference>
<dbReference type="Gene3D" id="1.10.8.1220">
    <property type="match status" value="1"/>
</dbReference>
<sequence>MENIFKNSSKGVAKLKTVFRNPKPDPLNHEHKEMMWVQTWYEEIGAHIAKATAPLTKYLDTFKEYEAFIKLDVEEYVTNFYKSPRTRGEIEAEMKKHTEAMEKIQDVTQGGFPDEIWMGLYLVNCTSARNDLIKKRRHIMTLIQENFCKQTKAQCEALTKEFMKLSADLRMEVDSVKAMTELKKLMQMVPVRVSAKQDELDTAMKGFDVLFEYGYRMPKELFSVKWKTYSWPLNLHRQIKEIEKKLQKDKDNFITDLRQRQEIFESEYTNVETQIESFHTLIKLDQFKSIAARAKDVSEKLSDFMDRTRDFNSKERMMKLKLTDYLKVKQLQKRFQPYDDLWATTNEWKACEKAWYLGPFMKLDPEKVQELHTRFEKTMKKCMKQKAIKENDGLSEIAGQIQTEIKKFKPLIPIVTNLRHPGMRDRHWTKLSNDLDIKLTPDDSIKMTDLTDNFKLHEHIDEIIELGETCVKEYSIEISLKTMKEAWVGVNFQLGPHEAANTFILKDVEDITNQLDEHVVQTQAMQFSSFKKVFEEEIQEWNDKLRMATDVIEQWLILQRNWMSLQPIFASPDIRKQLPREDKKFSGVNKLWRLTMSQVKASPAVLDFCNNQQLKDKMTNANVTLDEVQKALAQYLNTKRAAFARFYFLSDDELLGILSKVRDPTKVQPFISKVFENIAKLEFAKKNYTILGMYSAKGELVKFVEPIDPRDREVEDWLSEVRDQMRATMRYRFKKAIMDYKDRKRNDWIARVGHPGQCVLQGSQVRWTMEVEEAFDSGGAKGLENYFQLLNKQLMGTVALAREKLSKLVRKILGPLIVLDVHAKDVVEGMVEEKCEAKIDFPWIRQMRYYLQSKNPMADDQEEENGQIMVEMTKSRFPMCYEYIGNSGRLVITPLTDRCYMTLMTALQLHLGGAPAGPAGTGKTETVKDLAKACAKFCVVFNCSDGMDCKMTGKFFRGLAMAGAWACFDEFNRINIEVLSVVAQQVSSIWGAIRSKLKTFNFEDTMISLDPTCCAFITMNPGYAGRTELPDNLAALFRPVAMMVPDYAMIAEIMLYSFGFENAKPLSKKMVSTFTLCSEQLSSQFHYDYGMRAVFSVIIRAGLLKGMKPKEDEGILVLSALIDVNAPKFLPQDLPLFDGIISDLFPGLSKPKIDYTELMEKMVETCSEMELQPVEAFTSKCIQLYETTVVRHGLMIVGPTGGGKTSIARCLSRSLSKLEEHEDYFRVDVKVLNPKAITMGQLYGENDPVTTEWTDGILAKIIRQCVEEVEDEHKKWVMFDGPVDAIWIENMNTVLDDNKKLCLVSGEILALTPHMRMIFEVEDLSVASPATVSRCGMVYLEPSALGLKPLVRSYVQSFGRKNELLKPLEAPLQKLFDDFIDEAVDFMRRNLDEPVPSTNSAQCKSTMAIIDSFFLPYCPTVDGKTLVKPEEVAHLVKNVGSVFIQALVWGVGGTTTQKGREKFEGWLHKRMDEVKFTSGPERDMSIYDYTFNLREGKWEGWMAREKKFEIKRDTEYSQIVVPTVDSVRYSRLLAMLVNNKTHVLFTGDTGTGKTVNVNQYLAGPLMKEEFSPINIIFSAATSANQVDDFLTEKLEKRRTAVYGPPLGKRFVIFVDDMNMPMREEYFAQPPIEFLRQWMDHGGWYYRADQRTLPFIQVLDIGFIGAMGPPGGGRQPVTARFLRHFTQIAHTQLVDASKRAIFGTICRERLADFSKEIKSNVGKMVDSTIELYNTIAKDLLPTPEKSHYTFNLRDLSKVFQGVLQASSIKTNKLDQFVRLWVHECRRVFGDRLINDQDRKWLDDTMGDIMKRQMNKEWDAVMIYERLICGDFLGGPDGGDGRIYEEAADLKTCRKTLEEYLELYNEESKAPMKLVLFLDAIEHVSRISRVIRQPGGNCLLLGVGGSGRSSLTRLATFMAEYDIYQIEIAKGYNKDKWHENLKEMFMTKALKNIPTVFLYSDTQILEESMLEDVNNILNSGEVPSLIQKEDMEDIYKECKNDCLDKDIEPTPLNVYTQFILRVKKNIHVCMCMSPGSEEFRTRLRMFPSLVNCCTIDWFSAWPAEALASVGKQKVEESNLDFKEVNTGQLVNMFQYIHLSVEKKSVEYREKLRRVNYVTPTSYLELLTVYKELLTMKRKEVGSKRDKLQNGLDKLADAEKQVAQLEIDLKAKQPVLAKTLEEVKQTSEVVAKEKAAADITKGKVEKQASEAKVKADECKAIEDDAQKDLDEALPLLSAAVQILNSLKESDITTLKSYNKPPAPVKLTMEAMCIMLEKKPAYVKDDNGKKVKDYWGVAKKESLANPRKFVQDLVKFDKDNIKEKVIKQIGPYVKDEKFAPAVIKNASAACEAVCKWVHAMYKYHFVLKEVEPKKQKLAKAQAEFKVVDAALKKAQAQLQEVLDALQKLEDKLTGLQNKKKELNDDVKMCQIKLVRADKLIGGLGGEKKRWAETVKALNESYKHLAGDVMISAGAVSYLGAFVAEYRRDVMDQWRVQLKENKVPFTDTASVVSTLGDPVQIRKWNVCGLPTDEVSVENGIIMDKARRWPLLIDPQEQASNFIKKLGASLFPEDGIKTVKMTDKTFARVMENAIRMGRWVLIESVQETLDPMLDPILGKQVFTAGGIKSIRLGDNTIPWMDSFRLYMSSKLPNPHYAPELQVKITLLNFTITPTGLEDQMLNNVVAKEQPELQVKKVNLIKQMAKAKNQLQAIEDQILDLLKNSEGDILADEELIKTLDNSKKTSKEIKEQLKEAVVVEKEIDDGRSQYKPVAVRASILYFCIADLAKIDPMYQYSLEWFSKLFEQGISNSQPSDEIKQRLANLNDYFTLSLYENICRSLFEKHKLLFSLLLTIRILSGAKKVNLQDWRFLVTGAPPTKKIENPCPEWLKPNVWMDLLALSDLETFTGLEKILDNEEGKRIFKVISEHDTPHEVELPAPWNTKLDLFQKMIIVKVMRPDKMTGTIQNFVMHQKETGKAFVEPPNFSLVKSFSASRPQTPMVFVLSVGADPAKMLEEFAESKGMKETMRSISLGQGQGPKAEKFISEGIKKGSWVLLQNCHLAISWLPSLEKICEDLKEQDVDPNFRLWLTSLPSPKFPVSVLQNGVKMTMEPPKGLRANLRGSYLTFNEEVLTNSKKPEKFQKLLYGLCFFHANILARREYGPLGWNIPYAFTQEDLDVSVTQLRDFLDMYDKIPYKVLNYLTYDINYGGRVTDDKDRRTIATILEDFLCPETLNTGHSFSKSGLYLSPAAGDMEHYLNHIKTLPLLPKPEAFGMHANAEITSAQAATTTLFRTILELLPRQAAGGGKSREELIYEQAESILKKVPKQFDMEALQKKFPLRLDESMNTVLAQETMRYNRLLGVMTENLENLMKALKGYVVMSTELEAMANSLFANLVPEMWKPNVGFTSLMPLASWTVDLSRRCEFFSEWVATGTPKVFWISGFFFPQAFLTGAKQNYARKYVKAIDGVSFGFKILKEEWKEIKEGPEDGCYIRGLFMEGARWDAKEHSIVDSRPKELFTKMAVMWLVPEFERKPTQGGVYRCPIYKTLTRAGTLSTTGHSTNFVLWVEIPTKEEERKWIKAGVALFTGLKYVAD</sequence>
<dbReference type="GO" id="GO:0045505">
    <property type="term" value="F:dynein intermediate chain binding"/>
    <property type="evidence" value="ECO:0007669"/>
    <property type="project" value="InterPro"/>
</dbReference>
<dbReference type="FunFam" id="1.20.920.20:FF:000006">
    <property type="entry name" value="Dynein, axonemal, heavy chain 6"/>
    <property type="match status" value="1"/>
</dbReference>
<dbReference type="InterPro" id="IPR035706">
    <property type="entry name" value="AAA_9"/>
</dbReference>
<keyword evidence="6" id="KW-0547">Nucleotide-binding</keyword>
<keyword evidence="12" id="KW-0206">Cytoskeleton</keyword>
<dbReference type="PANTHER" id="PTHR22878:SF73">
    <property type="entry name" value="DYNEIN AXONEMAL HEAVY CHAIN 1"/>
    <property type="match status" value="1"/>
</dbReference>
<gene>
    <name evidence="16" type="ORF">LGLO00237_LOCUS29296</name>
</gene>
<dbReference type="FunFam" id="3.40.50.300:FF:002141">
    <property type="entry name" value="Dynein heavy chain"/>
    <property type="match status" value="1"/>
</dbReference>
<dbReference type="Gene3D" id="3.40.50.300">
    <property type="entry name" value="P-loop containing nucleotide triphosphate hydrolases"/>
    <property type="match status" value="5"/>
</dbReference>
<dbReference type="InterPro" id="IPR041658">
    <property type="entry name" value="AAA_lid_11"/>
</dbReference>
<evidence type="ECO:0000259" key="15">
    <source>
        <dbReference type="SMART" id="SM00382"/>
    </source>
</evidence>
<evidence type="ECO:0000256" key="2">
    <source>
        <dbReference type="ARBA" id="ARBA00008887"/>
    </source>
</evidence>
<accession>A0A7S3ZAX1</accession>
<dbReference type="Gene3D" id="3.20.180.20">
    <property type="entry name" value="Dynein heavy chain, N-terminal domain 2"/>
    <property type="match status" value="1"/>
</dbReference>
<reference evidence="16" key="1">
    <citation type="submission" date="2021-01" db="EMBL/GenBank/DDBJ databases">
        <authorList>
            <person name="Corre E."/>
            <person name="Pelletier E."/>
            <person name="Niang G."/>
            <person name="Scheremetjew M."/>
            <person name="Finn R."/>
            <person name="Kale V."/>
            <person name="Holt S."/>
            <person name="Cochrane G."/>
            <person name="Meng A."/>
            <person name="Brown T."/>
            <person name="Cohen L."/>
        </authorList>
    </citation>
    <scope>NUCLEOTIDE SEQUENCE</scope>
    <source>
        <strain evidence="16">CCCM811</strain>
    </source>
</reference>
<dbReference type="FunFam" id="3.40.50.300:FF:001145">
    <property type="entry name" value="Putative dynein heavy chain"/>
    <property type="match status" value="1"/>
</dbReference>
<organism evidence="16">
    <name type="scientific">Lotharella globosa</name>
    <dbReference type="NCBI Taxonomy" id="91324"/>
    <lineage>
        <taxon>Eukaryota</taxon>
        <taxon>Sar</taxon>
        <taxon>Rhizaria</taxon>
        <taxon>Cercozoa</taxon>
        <taxon>Chlorarachniophyceae</taxon>
        <taxon>Lotharella</taxon>
    </lineage>
</organism>
<dbReference type="Gene3D" id="1.20.920.20">
    <property type="match status" value="1"/>
</dbReference>
<evidence type="ECO:0000256" key="6">
    <source>
        <dbReference type="ARBA" id="ARBA00022741"/>
    </source>
</evidence>
<dbReference type="GO" id="GO:0008569">
    <property type="term" value="F:minus-end-directed microtubule motor activity"/>
    <property type="evidence" value="ECO:0007669"/>
    <property type="project" value="InterPro"/>
</dbReference>
<comment type="similarity">
    <text evidence="2">Belongs to the dynein heavy chain family.</text>
</comment>
<evidence type="ECO:0000256" key="13">
    <source>
        <dbReference type="ARBA" id="ARBA00023273"/>
    </source>
</evidence>
<evidence type="ECO:0000313" key="16">
    <source>
        <dbReference type="EMBL" id="CAE0677515.1"/>
    </source>
</evidence>
<dbReference type="FunFam" id="1.20.58.1120:FF:000001">
    <property type="entry name" value="dynein heavy chain 2, axonemal"/>
    <property type="match status" value="1"/>
</dbReference>
<evidence type="ECO:0000256" key="11">
    <source>
        <dbReference type="ARBA" id="ARBA00023175"/>
    </source>
</evidence>
<dbReference type="InterPro" id="IPR054354">
    <property type="entry name" value="DYNC2H1-like_lid"/>
</dbReference>
<evidence type="ECO:0000256" key="4">
    <source>
        <dbReference type="ARBA" id="ARBA00022701"/>
    </source>
</evidence>
<dbReference type="FunFam" id="1.20.140.100:FF:000004">
    <property type="entry name" value="Dynein axonemal heavy chain 6"/>
    <property type="match status" value="1"/>
</dbReference>
<dbReference type="InterPro" id="IPR013602">
    <property type="entry name" value="Dynein_heavy_linker"/>
</dbReference>
<dbReference type="FunFam" id="3.40.50.300:FF:000044">
    <property type="entry name" value="Dynein heavy chain 5, axonemal"/>
    <property type="match status" value="1"/>
</dbReference>
<dbReference type="FunFam" id="3.40.50.300:FF:000362">
    <property type="entry name" value="Dynein, axonemal, heavy chain 6"/>
    <property type="match status" value="1"/>
</dbReference>
<dbReference type="InterPro" id="IPR003593">
    <property type="entry name" value="AAA+_ATPase"/>
</dbReference>
<name>A0A7S3ZAX1_9EUKA</name>
<dbReference type="GO" id="GO:0003341">
    <property type="term" value="P:cilium movement"/>
    <property type="evidence" value="ECO:0007669"/>
    <property type="project" value="UniProtKB-ARBA"/>
</dbReference>
<dbReference type="Gene3D" id="1.20.58.1120">
    <property type="match status" value="1"/>
</dbReference>
<dbReference type="InterPro" id="IPR043160">
    <property type="entry name" value="Dynein_C_barrel"/>
</dbReference>
<dbReference type="FunFam" id="1.10.8.1220:FF:000001">
    <property type="entry name" value="Dynein axonemal heavy chain 5"/>
    <property type="match status" value="1"/>
</dbReference>
<dbReference type="FunFam" id="3.40.50.300:FF:000353">
    <property type="entry name" value="Dynein axonemal heavy chain 1"/>
    <property type="match status" value="1"/>
</dbReference>
<dbReference type="SUPFAM" id="SSF52540">
    <property type="entry name" value="P-loop containing nucleoside triphosphate hydrolases"/>
    <property type="match status" value="4"/>
</dbReference>
<feature type="coiled-coil region" evidence="14">
    <location>
        <begin position="2690"/>
        <end position="2717"/>
    </location>
</feature>
<dbReference type="Pfam" id="PF12777">
    <property type="entry name" value="MT"/>
    <property type="match status" value="1"/>
</dbReference>
<dbReference type="InterPro" id="IPR024317">
    <property type="entry name" value="Dynein_heavy_chain_D4_dom"/>
</dbReference>
<dbReference type="InterPro" id="IPR024743">
    <property type="entry name" value="Dynein_HC_stalk"/>
</dbReference>
<dbReference type="Gene3D" id="1.10.287.2620">
    <property type="match status" value="1"/>
</dbReference>
<keyword evidence="8" id="KW-0243">Dynein</keyword>
<feature type="domain" description="AAA+ ATPase" evidence="15">
    <location>
        <begin position="1539"/>
        <end position="1694"/>
    </location>
</feature>
<keyword evidence="13" id="KW-0966">Cell projection</keyword>
<evidence type="ECO:0000256" key="9">
    <source>
        <dbReference type="ARBA" id="ARBA00023054"/>
    </source>
</evidence>
<evidence type="ECO:0000256" key="3">
    <source>
        <dbReference type="ARBA" id="ARBA00022490"/>
    </source>
</evidence>
<dbReference type="GO" id="GO:0051959">
    <property type="term" value="F:dynein light intermediate chain binding"/>
    <property type="evidence" value="ECO:0007669"/>
    <property type="project" value="InterPro"/>
</dbReference>
<dbReference type="GO" id="GO:0005930">
    <property type="term" value="C:axoneme"/>
    <property type="evidence" value="ECO:0007669"/>
    <property type="project" value="UniProtKB-SubCell"/>
</dbReference>
<evidence type="ECO:0000256" key="10">
    <source>
        <dbReference type="ARBA" id="ARBA00023069"/>
    </source>
</evidence>
<keyword evidence="10" id="KW-0969">Cilium</keyword>
<dbReference type="EMBL" id="HBIV01041603">
    <property type="protein sequence ID" value="CAE0677515.1"/>
    <property type="molecule type" value="Transcribed_RNA"/>
</dbReference>
<dbReference type="FunFam" id="1.20.920.30:FF:000005">
    <property type="entry name" value="Dynein, axonemal, heavy chain 2"/>
    <property type="match status" value="1"/>
</dbReference>
<dbReference type="PANTHER" id="PTHR22878">
    <property type="entry name" value="DYNEIN HEAVY CHAIN 6, AXONEMAL-LIKE-RELATED"/>
    <property type="match status" value="1"/>
</dbReference>
<dbReference type="GO" id="GO:0005874">
    <property type="term" value="C:microtubule"/>
    <property type="evidence" value="ECO:0007669"/>
    <property type="project" value="UniProtKB-KW"/>
</dbReference>
<dbReference type="Pfam" id="PF18199">
    <property type="entry name" value="Dynein_C"/>
    <property type="match status" value="1"/>
</dbReference>
<dbReference type="Pfam" id="PF12774">
    <property type="entry name" value="AAA_6"/>
    <property type="match status" value="1"/>
</dbReference>
<dbReference type="Gene3D" id="1.10.472.130">
    <property type="match status" value="1"/>
</dbReference>
<evidence type="ECO:0000256" key="8">
    <source>
        <dbReference type="ARBA" id="ARBA00023017"/>
    </source>
</evidence>
<keyword evidence="3" id="KW-0963">Cytoplasm</keyword>
<dbReference type="Pfam" id="PF03028">
    <property type="entry name" value="Dynein_heavy"/>
    <property type="match status" value="1"/>
</dbReference>
<evidence type="ECO:0000256" key="5">
    <source>
        <dbReference type="ARBA" id="ARBA00022737"/>
    </source>
</evidence>
<evidence type="ECO:0000256" key="1">
    <source>
        <dbReference type="ARBA" id="ARBA00004430"/>
    </source>
</evidence>
<dbReference type="Pfam" id="PF12781">
    <property type="entry name" value="AAA_9"/>
    <property type="match status" value="1"/>
</dbReference>
<dbReference type="InterPro" id="IPR042228">
    <property type="entry name" value="Dynein_linker_3"/>
</dbReference>
<dbReference type="Gene3D" id="1.20.920.30">
    <property type="match status" value="1"/>
</dbReference>
<proteinExistence type="inferred from homology"/>
<dbReference type="InterPro" id="IPR043157">
    <property type="entry name" value="Dynein_AAA1S"/>
</dbReference>
<dbReference type="Gene3D" id="6.10.140.1060">
    <property type="match status" value="1"/>
</dbReference>
<dbReference type="InterPro" id="IPR042222">
    <property type="entry name" value="Dynein_2_N"/>
</dbReference>
<dbReference type="Pfam" id="PF22597">
    <property type="entry name" value="DYN_lid"/>
    <property type="match status" value="1"/>
</dbReference>
<dbReference type="InterPro" id="IPR026983">
    <property type="entry name" value="DHC"/>
</dbReference>
<dbReference type="GO" id="GO:0005524">
    <property type="term" value="F:ATP binding"/>
    <property type="evidence" value="ECO:0007669"/>
    <property type="project" value="UniProtKB-KW"/>
</dbReference>
<dbReference type="Pfam" id="PF12780">
    <property type="entry name" value="AAA_8"/>
    <property type="match status" value="1"/>
</dbReference>
<dbReference type="InterPro" id="IPR035699">
    <property type="entry name" value="AAA_6"/>
</dbReference>
<dbReference type="Pfam" id="PF08393">
    <property type="entry name" value="DHC_N2"/>
    <property type="match status" value="1"/>
</dbReference>
<dbReference type="InterPro" id="IPR042219">
    <property type="entry name" value="AAA_lid_11_sf"/>
</dbReference>
<dbReference type="SMART" id="SM00382">
    <property type="entry name" value="AAA"/>
    <property type="match status" value="3"/>
</dbReference>
<keyword evidence="5" id="KW-0677">Repeat</keyword>
<feature type="domain" description="AAA+ ATPase" evidence="15">
    <location>
        <begin position="1190"/>
        <end position="1325"/>
    </location>
</feature>
<dbReference type="Gene3D" id="1.20.140.100">
    <property type="entry name" value="Dynein heavy chain, N-terminal domain 2"/>
    <property type="match status" value="1"/>
</dbReference>
<dbReference type="InterPro" id="IPR041228">
    <property type="entry name" value="Dynein_C"/>
</dbReference>
<dbReference type="FunFam" id="1.20.1270.280:FF:000001">
    <property type="entry name" value="dynein heavy chain 7, axonemal"/>
    <property type="match status" value="1"/>
</dbReference>
<dbReference type="FunFam" id="3.10.490.20:FF:000001">
    <property type="entry name" value="dynein heavy chain 7, axonemal"/>
    <property type="match status" value="1"/>
</dbReference>